<dbReference type="AlphaFoldDB" id="A0A1R2D026"/>
<accession>A0A1R2D026</accession>
<dbReference type="Proteomes" id="UP000187209">
    <property type="component" value="Unassembled WGS sequence"/>
</dbReference>
<reference evidence="2 3" key="1">
    <citation type="submission" date="2016-11" db="EMBL/GenBank/DDBJ databases">
        <title>The macronuclear genome of Stentor coeruleus: a giant cell with tiny introns.</title>
        <authorList>
            <person name="Slabodnick M."/>
            <person name="Ruby J.G."/>
            <person name="Reiff S.B."/>
            <person name="Swart E.C."/>
            <person name="Gosai S."/>
            <person name="Prabakaran S."/>
            <person name="Witkowska E."/>
            <person name="Larue G.E."/>
            <person name="Fisher S."/>
            <person name="Freeman R.M."/>
            <person name="Gunawardena J."/>
            <person name="Chu W."/>
            <person name="Stover N.A."/>
            <person name="Gregory B.D."/>
            <person name="Nowacki M."/>
            <person name="Derisi J."/>
            <person name="Roy S.W."/>
            <person name="Marshall W.F."/>
            <person name="Sood P."/>
        </authorList>
    </citation>
    <scope>NUCLEOTIDE SEQUENCE [LARGE SCALE GENOMIC DNA]</scope>
    <source>
        <strain evidence="2">WM001</strain>
    </source>
</reference>
<gene>
    <name evidence="2" type="ORF">SteCoe_2244</name>
</gene>
<comment type="caution">
    <text evidence="2">The sequence shown here is derived from an EMBL/GenBank/DDBJ whole genome shotgun (WGS) entry which is preliminary data.</text>
</comment>
<dbReference type="EMBL" id="MPUH01000024">
    <property type="protein sequence ID" value="OMJ94595.1"/>
    <property type="molecule type" value="Genomic_DNA"/>
</dbReference>
<evidence type="ECO:0000313" key="3">
    <source>
        <dbReference type="Proteomes" id="UP000187209"/>
    </source>
</evidence>
<feature type="compositionally biased region" description="Polar residues" evidence="1">
    <location>
        <begin position="202"/>
        <end position="216"/>
    </location>
</feature>
<feature type="region of interest" description="Disordered" evidence="1">
    <location>
        <begin position="196"/>
        <end position="216"/>
    </location>
</feature>
<sequence length="216" mass="24622">MNNEFYTNSIQLDQIIDIKLKNSTKTTELLTMTNPELINEINSLKYLLYVINQDRITLRHHLLRVSSRVQSFSERESMHKFDEKDIEGLTYHLGLYEATGNSSEIFTVVNTSLLPYSCENTEKEFSSFTLSPQISPRFPMETVLTPFQSTEVTGNKNNNKCEKAPKIPSEISEDSFSCSESENLLDCSNYLMQHNGDDDDYPSNSSSGCNSRKNSI</sequence>
<keyword evidence="3" id="KW-1185">Reference proteome</keyword>
<organism evidence="2 3">
    <name type="scientific">Stentor coeruleus</name>
    <dbReference type="NCBI Taxonomy" id="5963"/>
    <lineage>
        <taxon>Eukaryota</taxon>
        <taxon>Sar</taxon>
        <taxon>Alveolata</taxon>
        <taxon>Ciliophora</taxon>
        <taxon>Postciliodesmatophora</taxon>
        <taxon>Heterotrichea</taxon>
        <taxon>Heterotrichida</taxon>
        <taxon>Stentoridae</taxon>
        <taxon>Stentor</taxon>
    </lineage>
</organism>
<protein>
    <submittedName>
        <fullName evidence="2">Uncharacterized protein</fullName>
    </submittedName>
</protein>
<evidence type="ECO:0000313" key="2">
    <source>
        <dbReference type="EMBL" id="OMJ94595.1"/>
    </source>
</evidence>
<name>A0A1R2D026_9CILI</name>
<evidence type="ECO:0000256" key="1">
    <source>
        <dbReference type="SAM" id="MobiDB-lite"/>
    </source>
</evidence>
<proteinExistence type="predicted"/>